<evidence type="ECO:0000313" key="3">
    <source>
        <dbReference type="Proteomes" id="UP000634136"/>
    </source>
</evidence>
<dbReference type="EMBL" id="JAAIUW010000006">
    <property type="protein sequence ID" value="KAF7826589.1"/>
    <property type="molecule type" value="Genomic_DNA"/>
</dbReference>
<feature type="compositionally biased region" description="Polar residues" evidence="1">
    <location>
        <begin position="27"/>
        <end position="39"/>
    </location>
</feature>
<feature type="region of interest" description="Disordered" evidence="1">
    <location>
        <begin position="20"/>
        <end position="42"/>
    </location>
</feature>
<comment type="caution">
    <text evidence="2">The sequence shown here is derived from an EMBL/GenBank/DDBJ whole genome shotgun (WGS) entry which is preliminary data.</text>
</comment>
<accession>A0A834TZ64</accession>
<gene>
    <name evidence="2" type="ORF">G2W53_017753</name>
</gene>
<protein>
    <submittedName>
        <fullName evidence="2">Zinc finger BED domain-containing protein RICESLEEPER 2-like</fullName>
    </submittedName>
</protein>
<organism evidence="2 3">
    <name type="scientific">Senna tora</name>
    <dbReference type="NCBI Taxonomy" id="362788"/>
    <lineage>
        <taxon>Eukaryota</taxon>
        <taxon>Viridiplantae</taxon>
        <taxon>Streptophyta</taxon>
        <taxon>Embryophyta</taxon>
        <taxon>Tracheophyta</taxon>
        <taxon>Spermatophyta</taxon>
        <taxon>Magnoliopsida</taxon>
        <taxon>eudicotyledons</taxon>
        <taxon>Gunneridae</taxon>
        <taxon>Pentapetalae</taxon>
        <taxon>rosids</taxon>
        <taxon>fabids</taxon>
        <taxon>Fabales</taxon>
        <taxon>Fabaceae</taxon>
        <taxon>Caesalpinioideae</taxon>
        <taxon>Cassia clade</taxon>
        <taxon>Senna</taxon>
    </lineage>
</organism>
<keyword evidence="3" id="KW-1185">Reference proteome</keyword>
<dbReference type="OrthoDB" id="1424516at2759"/>
<dbReference type="AlphaFoldDB" id="A0A834TZ64"/>
<reference evidence="2" key="1">
    <citation type="submission" date="2020-09" db="EMBL/GenBank/DDBJ databases">
        <title>Genome-Enabled Discovery of Anthraquinone Biosynthesis in Senna tora.</title>
        <authorList>
            <person name="Kang S.-H."/>
            <person name="Pandey R.P."/>
            <person name="Lee C.-M."/>
            <person name="Sim J.-S."/>
            <person name="Jeong J.-T."/>
            <person name="Choi B.-S."/>
            <person name="Jung M."/>
            <person name="Ginzburg D."/>
            <person name="Zhao K."/>
            <person name="Won S.Y."/>
            <person name="Oh T.-J."/>
            <person name="Yu Y."/>
            <person name="Kim N.-H."/>
            <person name="Lee O.R."/>
            <person name="Lee T.-H."/>
            <person name="Bashyal P."/>
            <person name="Kim T.-S."/>
            <person name="Lee W.-H."/>
            <person name="Kawkins C."/>
            <person name="Kim C.-K."/>
            <person name="Kim J.S."/>
            <person name="Ahn B.O."/>
            <person name="Rhee S.Y."/>
            <person name="Sohng J.K."/>
        </authorList>
    </citation>
    <scope>NUCLEOTIDE SEQUENCE</scope>
    <source>
        <tissue evidence="2">Leaf</tissue>
    </source>
</reference>
<evidence type="ECO:0000256" key="1">
    <source>
        <dbReference type="SAM" id="MobiDB-lite"/>
    </source>
</evidence>
<dbReference type="Proteomes" id="UP000634136">
    <property type="component" value="Unassembled WGS sequence"/>
</dbReference>
<proteinExistence type="predicted"/>
<sequence length="78" mass="8890">MHLRLIHWHRDSRVYMDMGSSVPPRQGTKSATTVQNAPTVSKFPKKRSATSDVWNYFVSLGVVEDRKPRAKCKGCDEL</sequence>
<name>A0A834TZ64_9FABA</name>
<evidence type="ECO:0000313" key="2">
    <source>
        <dbReference type="EMBL" id="KAF7826589.1"/>
    </source>
</evidence>